<feature type="coiled-coil region" evidence="1">
    <location>
        <begin position="34"/>
        <end position="93"/>
    </location>
</feature>
<dbReference type="STRING" id="1817863.A2Y62_06840"/>
<keyword evidence="2" id="KW-0812">Transmembrane</keyword>
<keyword evidence="2" id="KW-0472">Membrane</keyword>
<reference evidence="3 4" key="1">
    <citation type="journal article" date="2016" name="Nat. Commun.">
        <title>Thousands of microbial genomes shed light on interconnected biogeochemical processes in an aquifer system.</title>
        <authorList>
            <person name="Anantharaman K."/>
            <person name="Brown C.T."/>
            <person name="Hug L.A."/>
            <person name="Sharon I."/>
            <person name="Castelle C.J."/>
            <person name="Probst A.J."/>
            <person name="Thomas B.C."/>
            <person name="Singh A."/>
            <person name="Wilkins M.J."/>
            <person name="Karaoz U."/>
            <person name="Brodie E.L."/>
            <person name="Williams K.H."/>
            <person name="Hubbard S.S."/>
            <person name="Banfield J.F."/>
        </authorList>
    </citation>
    <scope>NUCLEOTIDE SEQUENCE [LARGE SCALE GENOMIC DNA]</scope>
</reference>
<dbReference type="AlphaFoldDB" id="A0A1F5VME4"/>
<evidence type="ECO:0000256" key="2">
    <source>
        <dbReference type="SAM" id="Phobius"/>
    </source>
</evidence>
<evidence type="ECO:0000256" key="1">
    <source>
        <dbReference type="SAM" id="Coils"/>
    </source>
</evidence>
<proteinExistence type="predicted"/>
<sequence>MQDNFYYLLSLGSVILIFVLLFLAHAFYHTLLQIKNTARTIEKAIQDNQELFDNLKELSSRLNEQVAELSPVIEELNATAKKVKEMKQGLLNSVFMLSSLTHGYLGKLPAFLMGMRWIIKKFRKGGR</sequence>
<keyword evidence="2" id="KW-1133">Transmembrane helix</keyword>
<feature type="transmembrane region" description="Helical" evidence="2">
    <location>
        <begin position="94"/>
        <end position="119"/>
    </location>
</feature>
<organism evidence="3 4">
    <name type="scientific">Candidatus Fischerbacteria bacterium RBG_13_37_8</name>
    <dbReference type="NCBI Taxonomy" id="1817863"/>
    <lineage>
        <taxon>Bacteria</taxon>
        <taxon>Candidatus Fischeribacteriota</taxon>
    </lineage>
</organism>
<protein>
    <recommendedName>
        <fullName evidence="5">DUF948 domain-containing protein</fullName>
    </recommendedName>
</protein>
<accession>A0A1F5VME4</accession>
<evidence type="ECO:0000313" key="3">
    <source>
        <dbReference type="EMBL" id="OGF64540.1"/>
    </source>
</evidence>
<evidence type="ECO:0008006" key="5">
    <source>
        <dbReference type="Google" id="ProtNLM"/>
    </source>
</evidence>
<comment type="caution">
    <text evidence="3">The sequence shown here is derived from an EMBL/GenBank/DDBJ whole genome shotgun (WGS) entry which is preliminary data.</text>
</comment>
<dbReference type="Proteomes" id="UP000178943">
    <property type="component" value="Unassembled WGS sequence"/>
</dbReference>
<evidence type="ECO:0000313" key="4">
    <source>
        <dbReference type="Proteomes" id="UP000178943"/>
    </source>
</evidence>
<name>A0A1F5VME4_9BACT</name>
<feature type="transmembrane region" description="Helical" evidence="2">
    <location>
        <begin position="7"/>
        <end position="28"/>
    </location>
</feature>
<keyword evidence="1" id="KW-0175">Coiled coil</keyword>
<dbReference type="EMBL" id="MFGW01000136">
    <property type="protein sequence ID" value="OGF64540.1"/>
    <property type="molecule type" value="Genomic_DNA"/>
</dbReference>
<gene>
    <name evidence="3" type="ORF">A2Y62_06840</name>
</gene>